<reference evidence="1 2" key="1">
    <citation type="submission" date="2019-10" db="EMBL/GenBank/DDBJ databases">
        <authorList>
            <person name="Palmer J.M."/>
        </authorList>
    </citation>
    <scope>NUCLEOTIDE SEQUENCE [LARGE SCALE GENOMIC DNA]</scope>
    <source>
        <strain evidence="1 2">TWF694</strain>
    </source>
</reference>
<gene>
    <name evidence="1" type="ORF">TWF694_010582</name>
</gene>
<evidence type="ECO:0000313" key="2">
    <source>
        <dbReference type="Proteomes" id="UP001365542"/>
    </source>
</evidence>
<comment type="caution">
    <text evidence="1">The sequence shown here is derived from an EMBL/GenBank/DDBJ whole genome shotgun (WGS) entry which is preliminary data.</text>
</comment>
<dbReference type="EMBL" id="JAVHJO010000007">
    <property type="protein sequence ID" value="KAK6539035.1"/>
    <property type="molecule type" value="Genomic_DNA"/>
</dbReference>
<protein>
    <submittedName>
        <fullName evidence="1">Uncharacterized protein</fullName>
    </submittedName>
</protein>
<name>A0AAV9XAB3_9PEZI</name>
<organism evidence="1 2">
    <name type="scientific">Orbilia ellipsospora</name>
    <dbReference type="NCBI Taxonomy" id="2528407"/>
    <lineage>
        <taxon>Eukaryota</taxon>
        <taxon>Fungi</taxon>
        <taxon>Dikarya</taxon>
        <taxon>Ascomycota</taxon>
        <taxon>Pezizomycotina</taxon>
        <taxon>Orbiliomycetes</taxon>
        <taxon>Orbiliales</taxon>
        <taxon>Orbiliaceae</taxon>
        <taxon>Orbilia</taxon>
    </lineage>
</organism>
<evidence type="ECO:0000313" key="1">
    <source>
        <dbReference type="EMBL" id="KAK6539035.1"/>
    </source>
</evidence>
<dbReference type="Proteomes" id="UP001365542">
    <property type="component" value="Unassembled WGS sequence"/>
</dbReference>
<keyword evidence="2" id="KW-1185">Reference proteome</keyword>
<accession>A0AAV9XAB3</accession>
<dbReference type="AlphaFoldDB" id="A0AAV9XAB3"/>
<sequence length="59" mass="6092">MHARVQSAAGDGKDSLSGMHCLRSLESRPTRSMITDSSLLAFCVEPGVPLGGCAGSTEL</sequence>
<proteinExistence type="predicted"/>